<dbReference type="GO" id="GO:0005737">
    <property type="term" value="C:cytoplasm"/>
    <property type="evidence" value="ECO:0007669"/>
    <property type="project" value="UniProtKB-SubCell"/>
</dbReference>
<evidence type="ECO:0000256" key="11">
    <source>
        <dbReference type="ARBA" id="ARBA00023277"/>
    </source>
</evidence>
<proteinExistence type="inferred from homology"/>
<dbReference type="NCBIfam" id="NF008277">
    <property type="entry name" value="PRK11055.1"/>
    <property type="match status" value="1"/>
</dbReference>
<dbReference type="GO" id="GO:0033499">
    <property type="term" value="P:galactose catabolic process via UDP-galactose, Leloir pathway"/>
    <property type="evidence" value="ECO:0007669"/>
    <property type="project" value="TreeGrafter"/>
</dbReference>
<evidence type="ECO:0000256" key="9">
    <source>
        <dbReference type="ARBA" id="ARBA00022553"/>
    </source>
</evidence>
<dbReference type="AlphaFoldDB" id="A0AAV8XDI9"/>
<feature type="binding site" evidence="16">
    <location>
        <begin position="99"/>
        <end position="100"/>
    </location>
    <ligand>
        <name>beta-D-galactose</name>
        <dbReference type="ChEBI" id="CHEBI:27667"/>
    </ligand>
</feature>
<comment type="similarity">
    <text evidence="6 13">Belongs to the aldose epimerase family.</text>
</comment>
<dbReference type="InterPro" id="IPR018052">
    <property type="entry name" value="Ald1_epimerase_CS"/>
</dbReference>
<name>A0AAV8XDI9_9CUCU</name>
<dbReference type="PANTHER" id="PTHR10091:SF0">
    <property type="entry name" value="GALACTOSE MUTAROTASE"/>
    <property type="match status" value="1"/>
</dbReference>
<dbReference type="GO" id="GO:0004034">
    <property type="term" value="F:aldose 1-epimerase activity"/>
    <property type="evidence" value="ECO:0007669"/>
    <property type="project" value="UniProtKB-EC"/>
</dbReference>
<evidence type="ECO:0000256" key="14">
    <source>
        <dbReference type="PIRSR" id="PIRSR005096-1"/>
    </source>
</evidence>
<evidence type="ECO:0000256" key="6">
    <source>
        <dbReference type="ARBA" id="ARBA00006206"/>
    </source>
</evidence>
<evidence type="ECO:0000256" key="3">
    <source>
        <dbReference type="ARBA" id="ARBA00004496"/>
    </source>
</evidence>
<dbReference type="GO" id="GO:0006006">
    <property type="term" value="P:glucose metabolic process"/>
    <property type="evidence" value="ECO:0007669"/>
    <property type="project" value="TreeGrafter"/>
</dbReference>
<dbReference type="InterPro" id="IPR011013">
    <property type="entry name" value="Gal_mutarotase_sf_dom"/>
</dbReference>
<comment type="pathway">
    <text evidence="5 13">Carbohydrate metabolism; hexose metabolism.</text>
</comment>
<comment type="function">
    <text evidence="12">Mutarotase that catalyzes the interconversion of beta-D-galactose and alpha-D-galactose during galactose metabolism. Beta-D-galactose is metabolized in the liver into glucose 1-phosphate, the primary metabolic fuel, by the action of four enzymes that constitute the Leloir pathway: GALM, GALK1 (galactokinase), GALT (galactose-1-phosphate uridylyltransferase) and GALE (UDP-galactose-4'-epimerase). Involved in the maintenance of the equilibrium between the beta- and alpha-anomers of galactose, therefore ensuring a sufficient supply of the alpha-anomer for GALK1. Also active on D-glucose although shows a preference for galactose over glucose.</text>
</comment>
<protein>
    <recommendedName>
        <fullName evidence="13">Aldose 1-epimerase</fullName>
        <ecNumber evidence="13">5.1.3.3</ecNumber>
    </recommendedName>
</protein>
<reference evidence="17" key="1">
    <citation type="journal article" date="2023" name="Insect Mol. Biol.">
        <title>Genome sequencing provides insights into the evolution of gene families encoding plant cell wall-degrading enzymes in longhorned beetles.</title>
        <authorList>
            <person name="Shin N.R."/>
            <person name="Okamura Y."/>
            <person name="Kirsch R."/>
            <person name="Pauchet Y."/>
        </authorList>
    </citation>
    <scope>NUCLEOTIDE SEQUENCE</scope>
    <source>
        <strain evidence="17">AMC_N1</strain>
    </source>
</reference>
<dbReference type="PIRSF" id="PIRSF005096">
    <property type="entry name" value="GALM"/>
    <property type="match status" value="1"/>
</dbReference>
<dbReference type="EC" id="5.1.3.3" evidence="13"/>
<evidence type="ECO:0000313" key="17">
    <source>
        <dbReference type="EMBL" id="KAJ8936760.1"/>
    </source>
</evidence>
<sequence>MSDHKHDGRGHRKVQVLLSEDNFGQITDKGQTKTIKRFTWTNTNNVSVQLITYGGYITSIKVPDRKGKIEDVVIGFNDLEGYLSPNNRFFGATVGRVANRIGGAMMTIEGVTYNVSANNGPNQLHGGFKGFDKVVWDHYVKGRKVILSYHSADLEEGHPGDVLVQVTFELTEKNELLIDYSATTTKPTCVNLTNHSYFNLAGNGKGAAGLYEHLVTINADSFTEAVAGIPTGKLIPVAGTVYDLRIPKVLGDIINKVPGAAGFDNNFCTIKGSEQGNAFVAKVDHPQSGRTLEVYSNQPGVQFYTGNALTEDDSVQGKDGFIKKHGAFCLETQIYPDAVNHKNFPRVVLYPGETYHHTCTYKFIVN</sequence>
<comment type="caution">
    <text evidence="17">The sequence shown here is derived from an EMBL/GenBank/DDBJ whole genome shotgun (WGS) entry which is preliminary data.</text>
</comment>
<dbReference type="GO" id="GO:0030246">
    <property type="term" value="F:carbohydrate binding"/>
    <property type="evidence" value="ECO:0007669"/>
    <property type="project" value="InterPro"/>
</dbReference>
<evidence type="ECO:0000256" key="13">
    <source>
        <dbReference type="PIRNR" id="PIRNR005096"/>
    </source>
</evidence>
<evidence type="ECO:0000256" key="5">
    <source>
        <dbReference type="ARBA" id="ARBA00005028"/>
    </source>
</evidence>
<evidence type="ECO:0000313" key="18">
    <source>
        <dbReference type="Proteomes" id="UP001162162"/>
    </source>
</evidence>
<organism evidence="17 18">
    <name type="scientific">Aromia moschata</name>
    <dbReference type="NCBI Taxonomy" id="1265417"/>
    <lineage>
        <taxon>Eukaryota</taxon>
        <taxon>Metazoa</taxon>
        <taxon>Ecdysozoa</taxon>
        <taxon>Arthropoda</taxon>
        <taxon>Hexapoda</taxon>
        <taxon>Insecta</taxon>
        <taxon>Pterygota</taxon>
        <taxon>Neoptera</taxon>
        <taxon>Endopterygota</taxon>
        <taxon>Coleoptera</taxon>
        <taxon>Polyphaga</taxon>
        <taxon>Cucujiformia</taxon>
        <taxon>Chrysomeloidea</taxon>
        <taxon>Cerambycidae</taxon>
        <taxon>Cerambycinae</taxon>
        <taxon>Callichromatini</taxon>
        <taxon>Aromia</taxon>
    </lineage>
</organism>
<keyword evidence="18" id="KW-1185">Reference proteome</keyword>
<keyword evidence="11 13" id="KW-0119">Carbohydrate metabolism</keyword>
<evidence type="ECO:0000256" key="15">
    <source>
        <dbReference type="PIRSR" id="PIRSR005096-2"/>
    </source>
</evidence>
<keyword evidence="8" id="KW-0963">Cytoplasm</keyword>
<comment type="pathway">
    <text evidence="4">Carbohydrate metabolism; galactose metabolism.</text>
</comment>
<evidence type="ECO:0000256" key="2">
    <source>
        <dbReference type="ARBA" id="ARBA00001712"/>
    </source>
</evidence>
<dbReference type="PANTHER" id="PTHR10091">
    <property type="entry name" value="ALDOSE-1-EPIMERASE"/>
    <property type="match status" value="1"/>
</dbReference>
<comment type="catalytic activity">
    <reaction evidence="2">
        <text>alpha-D-galactose = beta-D-galactose</text>
        <dbReference type="Rhea" id="RHEA:28675"/>
        <dbReference type="ChEBI" id="CHEBI:27667"/>
        <dbReference type="ChEBI" id="CHEBI:28061"/>
        <dbReference type="EC" id="5.1.3.3"/>
    </reaction>
    <physiologicalReaction direction="right-to-left" evidence="2">
        <dbReference type="Rhea" id="RHEA:28677"/>
    </physiologicalReaction>
</comment>
<evidence type="ECO:0000256" key="4">
    <source>
        <dbReference type="ARBA" id="ARBA00004947"/>
    </source>
</evidence>
<comment type="catalytic activity">
    <reaction evidence="1 13">
        <text>alpha-D-glucose = beta-D-glucose</text>
        <dbReference type="Rhea" id="RHEA:10264"/>
        <dbReference type="ChEBI" id="CHEBI:15903"/>
        <dbReference type="ChEBI" id="CHEBI:17925"/>
        <dbReference type="EC" id="5.1.3.3"/>
    </reaction>
</comment>
<comment type="subcellular location">
    <subcellularLocation>
        <location evidence="3">Cytoplasm</location>
    </subcellularLocation>
</comment>
<dbReference type="Gene3D" id="2.70.98.10">
    <property type="match status" value="1"/>
</dbReference>
<feature type="active site" description="Proton acceptor" evidence="14">
    <location>
        <position position="331"/>
    </location>
</feature>
<dbReference type="InterPro" id="IPR008183">
    <property type="entry name" value="Aldose_1/G6P_1-epimerase"/>
</dbReference>
<dbReference type="InterPro" id="IPR014718">
    <property type="entry name" value="GH-type_carb-bd"/>
</dbReference>
<dbReference type="PROSITE" id="PS00545">
    <property type="entry name" value="ALDOSE_1_EPIMERASE"/>
    <property type="match status" value="1"/>
</dbReference>
<dbReference type="EMBL" id="JAPWTK010000715">
    <property type="protein sequence ID" value="KAJ8936760.1"/>
    <property type="molecule type" value="Genomic_DNA"/>
</dbReference>
<keyword evidence="10 13" id="KW-0413">Isomerase</keyword>
<feature type="active site" description="Proton donor" evidence="14">
    <location>
        <position position="195"/>
    </location>
</feature>
<dbReference type="InterPro" id="IPR015443">
    <property type="entry name" value="Aldose_1-epimerase"/>
</dbReference>
<evidence type="ECO:0000256" key="7">
    <source>
        <dbReference type="ARBA" id="ARBA00011245"/>
    </source>
</evidence>
<feature type="binding site" evidence="16">
    <location>
        <begin position="195"/>
        <end position="197"/>
    </location>
    <ligand>
        <name>beta-D-galactose</name>
        <dbReference type="ChEBI" id="CHEBI:27667"/>
    </ligand>
</feature>
<evidence type="ECO:0000256" key="12">
    <source>
        <dbReference type="ARBA" id="ARBA00045743"/>
    </source>
</evidence>
<accession>A0AAV8XDI9</accession>
<evidence type="ECO:0000256" key="10">
    <source>
        <dbReference type="ARBA" id="ARBA00023235"/>
    </source>
</evidence>
<dbReference type="InterPro" id="IPR047215">
    <property type="entry name" value="Galactose_mutarotase-like"/>
</dbReference>
<keyword evidence="9" id="KW-0597">Phosphoprotein</keyword>
<gene>
    <name evidence="17" type="ORF">NQ318_023197</name>
</gene>
<dbReference type="CDD" id="cd09019">
    <property type="entry name" value="galactose_mutarotase_like"/>
    <property type="match status" value="1"/>
</dbReference>
<dbReference type="Proteomes" id="UP001162162">
    <property type="component" value="Unassembled WGS sequence"/>
</dbReference>
<dbReference type="SUPFAM" id="SSF74650">
    <property type="entry name" value="Galactose mutarotase-like"/>
    <property type="match status" value="1"/>
</dbReference>
<evidence type="ECO:0000256" key="8">
    <source>
        <dbReference type="ARBA" id="ARBA00022490"/>
    </source>
</evidence>
<evidence type="ECO:0000256" key="1">
    <source>
        <dbReference type="ARBA" id="ARBA00001614"/>
    </source>
</evidence>
<dbReference type="FunFam" id="2.70.98.10:FF:000003">
    <property type="entry name" value="Aldose 1-epimerase"/>
    <property type="match status" value="1"/>
</dbReference>
<evidence type="ECO:0000256" key="16">
    <source>
        <dbReference type="PIRSR" id="PIRSR005096-3"/>
    </source>
</evidence>
<feature type="binding site" evidence="15">
    <location>
        <position position="264"/>
    </location>
    <ligand>
        <name>beta-D-galactose</name>
        <dbReference type="ChEBI" id="CHEBI:27667"/>
    </ligand>
</feature>
<comment type="subunit">
    <text evidence="7">Monomer.</text>
</comment>
<dbReference type="Pfam" id="PF01263">
    <property type="entry name" value="Aldose_epim"/>
    <property type="match status" value="1"/>
</dbReference>